<proteinExistence type="predicted"/>
<evidence type="ECO:0000313" key="3">
    <source>
        <dbReference type="Proteomes" id="UP000614200"/>
    </source>
</evidence>
<dbReference type="RefSeq" id="WP_194700483.1">
    <property type="nucleotide sequence ID" value="NZ_JADKNH010000002.1"/>
</dbReference>
<dbReference type="NCBIfam" id="NF033546">
    <property type="entry name" value="transpos_IS21"/>
    <property type="match status" value="1"/>
</dbReference>
<name>A0ABR9ZP46_9FIRM</name>
<feature type="domain" description="Integrase catalytic" evidence="1">
    <location>
        <begin position="146"/>
        <end position="323"/>
    </location>
</feature>
<dbReference type="Pfam" id="PF22483">
    <property type="entry name" value="Mu-transpos_C_2"/>
    <property type="match status" value="1"/>
</dbReference>
<keyword evidence="3" id="KW-1185">Reference proteome</keyword>
<evidence type="ECO:0000313" key="2">
    <source>
        <dbReference type="EMBL" id="MBF4692243.1"/>
    </source>
</evidence>
<dbReference type="PROSITE" id="PS50994">
    <property type="entry name" value="INTEGRASE"/>
    <property type="match status" value="1"/>
</dbReference>
<dbReference type="InterPro" id="IPR001584">
    <property type="entry name" value="Integrase_cat-core"/>
</dbReference>
<dbReference type="InterPro" id="IPR054353">
    <property type="entry name" value="IstA-like_C"/>
</dbReference>
<dbReference type="Proteomes" id="UP000614200">
    <property type="component" value="Unassembled WGS sequence"/>
</dbReference>
<accession>A0ABR9ZP46</accession>
<gene>
    <name evidence="2" type="ORF">ISU02_03910</name>
</gene>
<dbReference type="PANTHER" id="PTHR35004:SF7">
    <property type="entry name" value="INTEGRASE PROTEIN"/>
    <property type="match status" value="1"/>
</dbReference>
<reference evidence="2 3" key="1">
    <citation type="submission" date="2020-11" db="EMBL/GenBank/DDBJ databases">
        <title>Fusibacter basophilias sp. nov.</title>
        <authorList>
            <person name="Qiu D."/>
        </authorList>
    </citation>
    <scope>NUCLEOTIDE SEQUENCE [LARGE SCALE GENOMIC DNA]</scope>
    <source>
        <strain evidence="2 3">Q10-2</strain>
    </source>
</reference>
<comment type="caution">
    <text evidence="2">The sequence shown here is derived from an EMBL/GenBank/DDBJ whole genome shotgun (WGS) entry which is preliminary data.</text>
</comment>
<sequence length="485" mass="56606">MITLMDKYTIIKLKQTGMSNRYIARQLGINRKTVNRYWNEHLANLKSLKDSNTDNKTVQEKMTSAPVYDVSNRSAYKYTSEIDHALDQILASEKEKLKVLGLNKQQLTNVQIHQELVSQGFDIGKTTISTKIKEKRNRIKECFIRQEYNYGERLEFDFGEVKLVINQEVVKYHLAVLSSPAANFRWCYLYNNQTKEVFLDAHVKFFEMVKGVYREVVYDNMKNVVSKFIGKTEKLLNEDLVKMSLYYGFDINVTNCFSGNEKGHVEGSVKVLRNKIFGPRYKFESLEAAIKYMDAELIKLNQNTAIELEKSNLLPYKPILELADIRKLTVDKYSFARIDNNFYSVPDYLVGKTITAKIYHTEIEFYSNNHLVCTHKKIDGSKEISIDIRHYLRTFERKPGAVRNSLALKSMPVLKSIYDIYFKTNPKKFIEILKENQDKSIDAIIEVFRLITENQLMTSSNTELAKVTMNQLRLYNNLTFKEVRQ</sequence>
<organism evidence="2 3">
    <name type="scientific">Fusibacter ferrireducens</name>
    <dbReference type="NCBI Taxonomy" id="2785058"/>
    <lineage>
        <taxon>Bacteria</taxon>
        <taxon>Bacillati</taxon>
        <taxon>Bacillota</taxon>
        <taxon>Clostridia</taxon>
        <taxon>Eubacteriales</taxon>
        <taxon>Eubacteriales Family XII. Incertae Sedis</taxon>
        <taxon>Fusibacter</taxon>
    </lineage>
</organism>
<dbReference type="PANTHER" id="PTHR35004">
    <property type="entry name" value="TRANSPOSASE RV3428C-RELATED"/>
    <property type="match status" value="1"/>
</dbReference>
<dbReference type="Gene3D" id="1.10.10.60">
    <property type="entry name" value="Homeodomain-like"/>
    <property type="match status" value="1"/>
</dbReference>
<evidence type="ECO:0000259" key="1">
    <source>
        <dbReference type="PROSITE" id="PS50994"/>
    </source>
</evidence>
<protein>
    <submittedName>
        <fullName evidence="2">IS21 family transposase</fullName>
    </submittedName>
</protein>
<dbReference type="EMBL" id="JADKNH010000002">
    <property type="protein sequence ID" value="MBF4692243.1"/>
    <property type="molecule type" value="Genomic_DNA"/>
</dbReference>